<evidence type="ECO:0008006" key="3">
    <source>
        <dbReference type="Google" id="ProtNLM"/>
    </source>
</evidence>
<protein>
    <recommendedName>
        <fullName evidence="3">DUF3669 domain-containing protein</fullName>
    </recommendedName>
</protein>
<dbReference type="EMBL" id="CAJVPG010000044">
    <property type="protein sequence ID" value="CAG8271366.1"/>
    <property type="molecule type" value="Genomic_DNA"/>
</dbReference>
<dbReference type="Proteomes" id="UP001152649">
    <property type="component" value="Unassembled WGS sequence"/>
</dbReference>
<proteinExistence type="predicted"/>
<evidence type="ECO:0000313" key="1">
    <source>
        <dbReference type="EMBL" id="CAG8271366.1"/>
    </source>
</evidence>
<comment type="caution">
    <text evidence="1">The sequence shown here is derived from an EMBL/GenBank/DDBJ whole genome shotgun (WGS) entry which is preliminary data.</text>
</comment>
<sequence length="389" mass="44009">MSEHRGLNLSDPSTGSDASYITRNSRIAEIYLNATQLEQLPDTVILERCLSLRSVISTTSTFSQLLQTARKRPHLQQINQIGVGLQGVVFERVGKESALKKEKPGNESLSSNLRKEYTIHCQVSAAFDRYQLLTNSETLVPKAFRFIPKTGEELFWEELLPKLPQEYRIRDNSMLLQRILPLPKVVRRALINKFITTDVSQASTLLADPRNKHCLARVYLGKENGTLSHESPLRNFPMYLDNMKEIGIDTIKLANALGKAYATLHWGAGVNGDDIEFVFGTTAEQRLRGNPPDVQHRAVCLFLLDFGQCDIVDLSQESETVYQAFKGAMVTGDNQYFIPHANQPELFAAFKEGYSAAGTIILADKRLDSKFDMKEFIQQYEEYAEDFLY</sequence>
<gene>
    <name evidence="1" type="ORF">PSALAMII_LOCUS1194</name>
</gene>
<organism evidence="1 2">
    <name type="scientific">Penicillium salamii</name>
    <dbReference type="NCBI Taxonomy" id="1612424"/>
    <lineage>
        <taxon>Eukaryota</taxon>
        <taxon>Fungi</taxon>
        <taxon>Dikarya</taxon>
        <taxon>Ascomycota</taxon>
        <taxon>Pezizomycotina</taxon>
        <taxon>Eurotiomycetes</taxon>
        <taxon>Eurotiomycetidae</taxon>
        <taxon>Eurotiales</taxon>
        <taxon>Aspergillaceae</taxon>
        <taxon>Penicillium</taxon>
    </lineage>
</organism>
<dbReference type="PANTHER" id="PTHR40780:SF2">
    <property type="entry name" value="DUF3669 DOMAIN-CONTAINING PROTEIN"/>
    <property type="match status" value="1"/>
</dbReference>
<keyword evidence="2" id="KW-1185">Reference proteome</keyword>
<evidence type="ECO:0000313" key="2">
    <source>
        <dbReference type="Proteomes" id="UP001152649"/>
    </source>
</evidence>
<dbReference type="OrthoDB" id="2993351at2759"/>
<dbReference type="AlphaFoldDB" id="A0A9W4IG20"/>
<dbReference type="PANTHER" id="PTHR40780">
    <property type="entry name" value="DUF3669 DOMAIN-CONTAINING PROTEIN"/>
    <property type="match status" value="1"/>
</dbReference>
<reference evidence="1" key="1">
    <citation type="submission" date="2021-07" db="EMBL/GenBank/DDBJ databases">
        <authorList>
            <person name="Branca A.L. A."/>
        </authorList>
    </citation>
    <scope>NUCLEOTIDE SEQUENCE</scope>
</reference>
<name>A0A9W4IG20_9EURO</name>
<accession>A0A9W4IG20</accession>